<protein>
    <submittedName>
        <fullName evidence="2">DUF3993 domain-containing protein</fullName>
    </submittedName>
</protein>
<feature type="signal peptide" evidence="1">
    <location>
        <begin position="1"/>
        <end position="22"/>
    </location>
</feature>
<dbReference type="EMBL" id="CP147407">
    <property type="protein sequence ID" value="WXB98441.1"/>
    <property type="molecule type" value="Genomic_DNA"/>
</dbReference>
<dbReference type="RefSeq" id="WP_338781486.1">
    <property type="nucleotide sequence ID" value="NZ_CP147407.1"/>
</dbReference>
<dbReference type="Proteomes" id="UP001377337">
    <property type="component" value="Chromosome"/>
</dbReference>
<dbReference type="Pfam" id="PF13158">
    <property type="entry name" value="DUF3993"/>
    <property type="match status" value="1"/>
</dbReference>
<evidence type="ECO:0000313" key="2">
    <source>
        <dbReference type="EMBL" id="WXB98441.1"/>
    </source>
</evidence>
<sequence>MMKALSTIVAASVLFFSMGSPATGETVSVKTDRPHQSVQDQTTVKQRSFNMLQAAYQTQISLSSKERTKSEMKRILAPYFTDDMADIYLKHNAVKGQKQFIVYGTDFPIFSIPFFSYGPETKLKDKGDKRIIYQFFEKTDEGPVSYDNHYEAVTLTKTGGKWKVSSITESIEEPK</sequence>
<feature type="chain" id="PRO_5046489021" evidence="1">
    <location>
        <begin position="23"/>
        <end position="175"/>
    </location>
</feature>
<evidence type="ECO:0000256" key="1">
    <source>
        <dbReference type="SAM" id="SignalP"/>
    </source>
</evidence>
<accession>A0ABZ2NKW3</accession>
<organism evidence="2 3">
    <name type="scientific">Metabacillus sediminis</name>
    <dbReference type="NCBI Taxonomy" id="3117746"/>
    <lineage>
        <taxon>Bacteria</taxon>
        <taxon>Bacillati</taxon>
        <taxon>Bacillota</taxon>
        <taxon>Bacilli</taxon>
        <taxon>Bacillales</taxon>
        <taxon>Bacillaceae</taxon>
        <taxon>Metabacillus</taxon>
    </lineage>
</organism>
<gene>
    <name evidence="2" type="ORF">WCV65_08200</name>
</gene>
<proteinExistence type="predicted"/>
<dbReference type="InterPro" id="IPR025056">
    <property type="entry name" value="DUF3993"/>
</dbReference>
<name>A0ABZ2NKW3_9BACI</name>
<keyword evidence="1" id="KW-0732">Signal</keyword>
<keyword evidence="3" id="KW-1185">Reference proteome</keyword>
<reference evidence="2 3" key="1">
    <citation type="submission" date="2024-02" db="EMBL/GenBank/DDBJ databases">
        <title>Seven novel Bacillus-like species.</title>
        <authorList>
            <person name="Liu G."/>
        </authorList>
    </citation>
    <scope>NUCLEOTIDE SEQUENCE [LARGE SCALE GENOMIC DNA]</scope>
    <source>
        <strain evidence="2 3">FJAT-52054</strain>
    </source>
</reference>
<evidence type="ECO:0000313" key="3">
    <source>
        <dbReference type="Proteomes" id="UP001377337"/>
    </source>
</evidence>